<evidence type="ECO:0000313" key="4">
    <source>
        <dbReference type="Proteomes" id="UP000233551"/>
    </source>
</evidence>
<keyword evidence="2" id="KW-0472">Membrane</keyword>
<sequence>MITVMKAWTKSAKRSRYEDRPVLEDDDEEEEELDHKPEKEDMKQEIPHTAMRIAVMALLPALQLPLLVVMGLRNWKRKTVPAGRSFTRFPRAEKTVELEELLEVEDEDVVVVAVAEEVVAIMASSSLKMWRKSFKGLTPPFGHFTIFCL</sequence>
<gene>
    <name evidence="3" type="ORF">CRG98_010868</name>
</gene>
<protein>
    <submittedName>
        <fullName evidence="3">Uncharacterized protein</fullName>
    </submittedName>
</protein>
<feature type="region of interest" description="Disordered" evidence="1">
    <location>
        <begin position="1"/>
        <end position="43"/>
    </location>
</feature>
<feature type="transmembrane region" description="Helical" evidence="2">
    <location>
        <begin position="50"/>
        <end position="72"/>
    </location>
</feature>
<dbReference type="AlphaFoldDB" id="A0A2I0KJZ6"/>
<keyword evidence="4" id="KW-1185">Reference proteome</keyword>
<evidence type="ECO:0000256" key="2">
    <source>
        <dbReference type="SAM" id="Phobius"/>
    </source>
</evidence>
<keyword evidence="2" id="KW-0812">Transmembrane</keyword>
<feature type="compositionally biased region" description="Basic and acidic residues" evidence="1">
    <location>
        <begin position="33"/>
        <end position="43"/>
    </location>
</feature>
<organism evidence="3 4">
    <name type="scientific">Punica granatum</name>
    <name type="common">Pomegranate</name>
    <dbReference type="NCBI Taxonomy" id="22663"/>
    <lineage>
        <taxon>Eukaryota</taxon>
        <taxon>Viridiplantae</taxon>
        <taxon>Streptophyta</taxon>
        <taxon>Embryophyta</taxon>
        <taxon>Tracheophyta</taxon>
        <taxon>Spermatophyta</taxon>
        <taxon>Magnoliopsida</taxon>
        <taxon>eudicotyledons</taxon>
        <taxon>Gunneridae</taxon>
        <taxon>Pentapetalae</taxon>
        <taxon>rosids</taxon>
        <taxon>malvids</taxon>
        <taxon>Myrtales</taxon>
        <taxon>Lythraceae</taxon>
        <taxon>Punica</taxon>
    </lineage>
</organism>
<proteinExistence type="predicted"/>
<dbReference type="Proteomes" id="UP000233551">
    <property type="component" value="Unassembled WGS sequence"/>
</dbReference>
<name>A0A2I0KJZ6_PUNGR</name>
<comment type="caution">
    <text evidence="3">The sequence shown here is derived from an EMBL/GenBank/DDBJ whole genome shotgun (WGS) entry which is preliminary data.</text>
</comment>
<accession>A0A2I0KJZ6</accession>
<keyword evidence="2" id="KW-1133">Transmembrane helix</keyword>
<evidence type="ECO:0000256" key="1">
    <source>
        <dbReference type="SAM" id="MobiDB-lite"/>
    </source>
</evidence>
<dbReference type="EMBL" id="PGOL01000542">
    <property type="protein sequence ID" value="PKI68811.1"/>
    <property type="molecule type" value="Genomic_DNA"/>
</dbReference>
<reference evidence="3 4" key="1">
    <citation type="submission" date="2017-11" db="EMBL/GenBank/DDBJ databases">
        <title>De-novo sequencing of pomegranate (Punica granatum L.) genome.</title>
        <authorList>
            <person name="Akparov Z."/>
            <person name="Amiraslanov A."/>
            <person name="Hajiyeva S."/>
            <person name="Abbasov M."/>
            <person name="Kaur K."/>
            <person name="Hamwieh A."/>
            <person name="Solovyev V."/>
            <person name="Salamov A."/>
            <person name="Braich B."/>
            <person name="Kosarev P."/>
            <person name="Mahmoud A."/>
            <person name="Hajiyev E."/>
            <person name="Babayeva S."/>
            <person name="Izzatullayeva V."/>
            <person name="Mammadov A."/>
            <person name="Mammadov A."/>
            <person name="Sharifova S."/>
            <person name="Ojaghi J."/>
            <person name="Eynullazada K."/>
            <person name="Bayramov B."/>
            <person name="Abdulazimova A."/>
            <person name="Shahmuradov I."/>
        </authorList>
    </citation>
    <scope>NUCLEOTIDE SEQUENCE [LARGE SCALE GENOMIC DNA]</scope>
    <source>
        <strain evidence="4">cv. AG2017</strain>
        <tissue evidence="3">Leaf</tissue>
    </source>
</reference>
<evidence type="ECO:0000313" key="3">
    <source>
        <dbReference type="EMBL" id="PKI68811.1"/>
    </source>
</evidence>